<comment type="caution">
    <text evidence="2">The sequence shown here is derived from an EMBL/GenBank/DDBJ whole genome shotgun (WGS) entry which is preliminary data.</text>
</comment>
<proteinExistence type="predicted"/>
<protein>
    <submittedName>
        <fullName evidence="2">Gfo/Idh/MocA family oxidoreductase</fullName>
    </submittedName>
</protein>
<organism evidence="2 3">
    <name type="scientific">Halovulum marinum</name>
    <dbReference type="NCBI Taxonomy" id="2662447"/>
    <lineage>
        <taxon>Bacteria</taxon>
        <taxon>Pseudomonadati</taxon>
        <taxon>Pseudomonadota</taxon>
        <taxon>Alphaproteobacteria</taxon>
        <taxon>Rhodobacterales</taxon>
        <taxon>Paracoccaceae</taxon>
        <taxon>Halovulum</taxon>
    </lineage>
</organism>
<dbReference type="Pfam" id="PF01408">
    <property type="entry name" value="GFO_IDH_MocA"/>
    <property type="match status" value="1"/>
</dbReference>
<evidence type="ECO:0000313" key="2">
    <source>
        <dbReference type="EMBL" id="MSU88003.1"/>
    </source>
</evidence>
<evidence type="ECO:0000313" key="3">
    <source>
        <dbReference type="Proteomes" id="UP000474957"/>
    </source>
</evidence>
<dbReference type="InterPro" id="IPR050463">
    <property type="entry name" value="Gfo/Idh/MocA_oxidrdct_glycsds"/>
</dbReference>
<dbReference type="EMBL" id="WIND01000001">
    <property type="protein sequence ID" value="MSU88003.1"/>
    <property type="molecule type" value="Genomic_DNA"/>
</dbReference>
<name>A0A6L5YUJ9_9RHOB</name>
<accession>A0A6L5YUJ9</accession>
<keyword evidence="3" id="KW-1185">Reference proteome</keyword>
<sequence length="307" mass="33308">MAYKLALVSVGTIARTQHIPSIEGSDRFELVAAVSRNAQVEGVPTHVTQAAMLAAHPEVEVVSLCMPPAARFDYAAEAIAAGRHVMMEKPPGATVAECFELRRLADAAGVTIFATWHSREAAQVDAARDWLKDRTLTSLRITWKEDVRHWHPGQEWIWQPGGLGVFDPGINALSILTAILPDPVHVEKAVLEFPANKGTPIAARLSFRHPAGAEVSAVFDWRQTGPQTWDIDVETDAGTLGLSKGGAELRIDGALVETAGDAEYPRLYARMADLIDRGESDTDYGPMIHVADAFALGERRVVAAFED</sequence>
<dbReference type="Gene3D" id="3.40.50.720">
    <property type="entry name" value="NAD(P)-binding Rossmann-like Domain"/>
    <property type="match status" value="1"/>
</dbReference>
<dbReference type="RefSeq" id="WP_154443679.1">
    <property type="nucleotide sequence ID" value="NZ_WIND01000001.1"/>
</dbReference>
<gene>
    <name evidence="2" type="ORF">GE300_00035</name>
</gene>
<dbReference type="SUPFAM" id="SSF51735">
    <property type="entry name" value="NAD(P)-binding Rossmann-fold domains"/>
    <property type="match status" value="1"/>
</dbReference>
<dbReference type="GO" id="GO:0000166">
    <property type="term" value="F:nucleotide binding"/>
    <property type="evidence" value="ECO:0007669"/>
    <property type="project" value="InterPro"/>
</dbReference>
<dbReference type="PANTHER" id="PTHR43818">
    <property type="entry name" value="BCDNA.GH03377"/>
    <property type="match status" value="1"/>
</dbReference>
<dbReference type="AlphaFoldDB" id="A0A6L5YUJ9"/>
<dbReference type="InterPro" id="IPR000683">
    <property type="entry name" value="Gfo/Idh/MocA-like_OxRdtase_N"/>
</dbReference>
<dbReference type="Proteomes" id="UP000474957">
    <property type="component" value="Unassembled WGS sequence"/>
</dbReference>
<dbReference type="PANTHER" id="PTHR43818:SF7">
    <property type="entry name" value="DEHYDROGENASE"/>
    <property type="match status" value="1"/>
</dbReference>
<dbReference type="InterPro" id="IPR036291">
    <property type="entry name" value="NAD(P)-bd_dom_sf"/>
</dbReference>
<reference evidence="2 3" key="1">
    <citation type="submission" date="2019-10" db="EMBL/GenBank/DDBJ databases">
        <title>Cognatihalovulum marinum gen. nov. sp. nov., a new member of the family Rhodobacteraceae isolated from deep seawater of the Northwest Indian Ocean.</title>
        <authorList>
            <person name="Ruan C."/>
            <person name="Wang J."/>
            <person name="Zheng X."/>
            <person name="Song L."/>
            <person name="Zhu Y."/>
            <person name="Huang Y."/>
            <person name="Lu Z."/>
            <person name="Du W."/>
            <person name="Huang L."/>
            <person name="Dai X."/>
        </authorList>
    </citation>
    <scope>NUCLEOTIDE SEQUENCE [LARGE SCALE GENOMIC DNA]</scope>
    <source>
        <strain evidence="2 3">2CG4</strain>
    </source>
</reference>
<feature type="domain" description="Gfo/Idh/MocA-like oxidoreductase N-terminal" evidence="1">
    <location>
        <begin position="6"/>
        <end position="113"/>
    </location>
</feature>
<evidence type="ECO:0000259" key="1">
    <source>
        <dbReference type="Pfam" id="PF01408"/>
    </source>
</evidence>
<dbReference type="Gene3D" id="3.30.360.10">
    <property type="entry name" value="Dihydrodipicolinate Reductase, domain 2"/>
    <property type="match status" value="1"/>
</dbReference>